<dbReference type="Proteomes" id="UP000251213">
    <property type="component" value="Unassembled WGS sequence"/>
</dbReference>
<evidence type="ECO:0000313" key="1">
    <source>
        <dbReference type="EMBL" id="RAL25976.1"/>
    </source>
</evidence>
<evidence type="ECO:0000313" key="2">
    <source>
        <dbReference type="Proteomes" id="UP000251213"/>
    </source>
</evidence>
<sequence>MNKADLLDELRAEIGVVSDNCHGQIKELYQFVCKRLYEKVAGYQSVSIYLTNEYSFFCYICHGSNALPLVIPFGEEILSLGALHAGVMMKRVGTRLLAVAPFYRGHQLIGELVVQGNLQDEMDDEDLSLFHELATLFERKVKESYY</sequence>
<reference evidence="1 2" key="1">
    <citation type="submission" date="2018-06" db="EMBL/GenBank/DDBJ databases">
        <title>Thermoflavimicrobium daqus sp. nov., a thermophilic microbe isolated from Moutai-flavour Daqu.</title>
        <authorList>
            <person name="Wang X."/>
            <person name="Zhou H."/>
        </authorList>
    </citation>
    <scope>NUCLEOTIDE SEQUENCE [LARGE SCALE GENOMIC DNA]</scope>
    <source>
        <strain evidence="1 2">FBKL4.011</strain>
    </source>
</reference>
<accession>A0A364K6P4</accession>
<dbReference type="EMBL" id="QJKK01000003">
    <property type="protein sequence ID" value="RAL25976.1"/>
    <property type="molecule type" value="Genomic_DNA"/>
</dbReference>
<reference evidence="1 2" key="2">
    <citation type="submission" date="2018-06" db="EMBL/GenBank/DDBJ databases">
        <authorList>
            <person name="Zhirakovskaya E."/>
        </authorList>
    </citation>
    <scope>NUCLEOTIDE SEQUENCE [LARGE SCALE GENOMIC DNA]</scope>
    <source>
        <strain evidence="1 2">FBKL4.011</strain>
    </source>
</reference>
<gene>
    <name evidence="1" type="ORF">DL897_07885</name>
</gene>
<dbReference type="OrthoDB" id="2988533at2"/>
<protein>
    <recommendedName>
        <fullName evidence="3">GAF domain-containing protein</fullName>
    </recommendedName>
</protein>
<proteinExistence type="predicted"/>
<dbReference type="SUPFAM" id="SSF55781">
    <property type="entry name" value="GAF domain-like"/>
    <property type="match status" value="1"/>
</dbReference>
<organism evidence="1 2">
    <name type="scientific">Thermoflavimicrobium daqui</name>
    <dbReference type="NCBI Taxonomy" id="2137476"/>
    <lineage>
        <taxon>Bacteria</taxon>
        <taxon>Bacillati</taxon>
        <taxon>Bacillota</taxon>
        <taxon>Bacilli</taxon>
        <taxon>Bacillales</taxon>
        <taxon>Thermoactinomycetaceae</taxon>
        <taxon>Thermoflavimicrobium</taxon>
    </lineage>
</organism>
<evidence type="ECO:0008006" key="3">
    <source>
        <dbReference type="Google" id="ProtNLM"/>
    </source>
</evidence>
<keyword evidence="2" id="KW-1185">Reference proteome</keyword>
<name>A0A364K6P4_9BACL</name>
<comment type="caution">
    <text evidence="1">The sequence shown here is derived from an EMBL/GenBank/DDBJ whole genome shotgun (WGS) entry which is preliminary data.</text>
</comment>
<dbReference type="RefSeq" id="WP_113658590.1">
    <property type="nucleotide sequence ID" value="NZ_KZ845665.1"/>
</dbReference>
<dbReference type="AlphaFoldDB" id="A0A364K6P4"/>